<dbReference type="SUPFAM" id="SSF52833">
    <property type="entry name" value="Thioredoxin-like"/>
    <property type="match status" value="1"/>
</dbReference>
<dbReference type="InterPro" id="IPR004046">
    <property type="entry name" value="GST_C"/>
</dbReference>
<dbReference type="InterPro" id="IPR040079">
    <property type="entry name" value="Glutathione_S-Trfase"/>
</dbReference>
<evidence type="ECO:0008006" key="6">
    <source>
        <dbReference type="Google" id="ProtNLM"/>
    </source>
</evidence>
<dbReference type="PROSITE" id="PS50405">
    <property type="entry name" value="GST_CTER"/>
    <property type="match status" value="1"/>
</dbReference>
<dbReference type="EMBL" id="JAHCVI010000001">
    <property type="protein sequence ID" value="KAG7292476.1"/>
    <property type="molecule type" value="Genomic_DNA"/>
</dbReference>
<dbReference type="AlphaFoldDB" id="A0AAD4F3M4"/>
<reference evidence="4" key="1">
    <citation type="submission" date="2023-02" db="EMBL/GenBank/DDBJ databases">
        <authorList>
            <person name="Palmer J.M."/>
        </authorList>
    </citation>
    <scope>NUCLEOTIDE SEQUENCE</scope>
    <source>
        <strain evidence="4">FW57</strain>
    </source>
</reference>
<dbReference type="Pfam" id="PF00043">
    <property type="entry name" value="GST_C"/>
    <property type="match status" value="1"/>
</dbReference>
<dbReference type="Pfam" id="PF13417">
    <property type="entry name" value="GST_N_3"/>
    <property type="match status" value="1"/>
</dbReference>
<accession>A0AAD4F3M4</accession>
<comment type="caution">
    <text evidence="4">The sequence shown here is derived from an EMBL/GenBank/DDBJ whole genome shotgun (WGS) entry which is preliminary data.</text>
</comment>
<keyword evidence="5" id="KW-1185">Reference proteome</keyword>
<evidence type="ECO:0000313" key="5">
    <source>
        <dbReference type="Proteomes" id="UP001197093"/>
    </source>
</evidence>
<evidence type="ECO:0000259" key="2">
    <source>
        <dbReference type="PROSITE" id="PS50404"/>
    </source>
</evidence>
<dbReference type="PANTHER" id="PTHR44051">
    <property type="entry name" value="GLUTATHIONE S-TRANSFERASE-RELATED"/>
    <property type="match status" value="1"/>
</dbReference>
<evidence type="ECO:0000313" key="4">
    <source>
        <dbReference type="EMBL" id="KAG7292476.1"/>
    </source>
</evidence>
<proteinExistence type="inferred from homology"/>
<dbReference type="SUPFAM" id="SSF47616">
    <property type="entry name" value="GST C-terminal domain-like"/>
    <property type="match status" value="1"/>
</dbReference>
<comment type="similarity">
    <text evidence="1">Belongs to the GST superfamily.</text>
</comment>
<feature type="domain" description="GST N-terminal" evidence="2">
    <location>
        <begin position="7"/>
        <end position="88"/>
    </location>
</feature>
<dbReference type="CDD" id="cd10293">
    <property type="entry name" value="GST_C_Ure2p"/>
    <property type="match status" value="1"/>
</dbReference>
<organism evidence="4 5">
    <name type="scientific">Staphylotrichum longicolle</name>
    <dbReference type="NCBI Taxonomy" id="669026"/>
    <lineage>
        <taxon>Eukaryota</taxon>
        <taxon>Fungi</taxon>
        <taxon>Dikarya</taxon>
        <taxon>Ascomycota</taxon>
        <taxon>Pezizomycotina</taxon>
        <taxon>Sordariomycetes</taxon>
        <taxon>Sordariomycetidae</taxon>
        <taxon>Sordariales</taxon>
        <taxon>Chaetomiaceae</taxon>
        <taxon>Staphylotrichum</taxon>
    </lineage>
</organism>
<gene>
    <name evidence="4" type="ORF">NEMBOFW57_002511</name>
</gene>
<protein>
    <recommendedName>
        <fullName evidence="6">Glutathione S-transferase</fullName>
    </recommendedName>
</protein>
<dbReference type="CDD" id="cd03048">
    <property type="entry name" value="GST_N_Ure2p_like"/>
    <property type="match status" value="1"/>
</dbReference>
<dbReference type="InterPro" id="IPR004045">
    <property type="entry name" value="Glutathione_S-Trfase_N"/>
</dbReference>
<feature type="domain" description="GST C-terminal" evidence="3">
    <location>
        <begin position="95"/>
        <end position="229"/>
    </location>
</feature>
<dbReference type="PROSITE" id="PS50404">
    <property type="entry name" value="GST_NTER"/>
    <property type="match status" value="1"/>
</dbReference>
<sequence>MSAQSNLKPIKVYGKLGPNPPKVAIILDELNIPKEIEATGFSEVKQPAYLAINPNGRLPAIYDPNTDLTLWESGAILEYLIEKYDKDHKLSFVPGSKEAYLAKQWLFFQTTGQGPYYGQAVWFTRYHPEKVQSAVDRYINEIKRVTGVLELHLGRQKEEFGGQEGFDGPWLVGNKLSYADLAFVPWQVGADKIFGESGQFDEAEFPLVKAWLAKLKERESVKAAMDEGH</sequence>
<dbReference type="SFLD" id="SFLDS00019">
    <property type="entry name" value="Glutathione_Transferase_(cytos"/>
    <property type="match status" value="1"/>
</dbReference>
<dbReference type="InterPro" id="IPR010987">
    <property type="entry name" value="Glutathione-S-Trfase_C-like"/>
</dbReference>
<dbReference type="InterPro" id="IPR036249">
    <property type="entry name" value="Thioredoxin-like_sf"/>
</dbReference>
<name>A0AAD4F3M4_9PEZI</name>
<dbReference type="InterPro" id="IPR036282">
    <property type="entry name" value="Glutathione-S-Trfase_C_sf"/>
</dbReference>
<dbReference type="Gene3D" id="1.20.1050.130">
    <property type="match status" value="1"/>
</dbReference>
<dbReference type="PANTHER" id="PTHR44051:SF23">
    <property type="entry name" value="GLUTATHIONE S-TRANSFERASE-LIKE PROTEIN TPCF"/>
    <property type="match status" value="1"/>
</dbReference>
<dbReference type="SFLD" id="SFLDG01151">
    <property type="entry name" value="Main.2:_Nu-like"/>
    <property type="match status" value="1"/>
</dbReference>
<evidence type="ECO:0000259" key="3">
    <source>
        <dbReference type="PROSITE" id="PS50405"/>
    </source>
</evidence>
<dbReference type="SFLD" id="SFLDG00358">
    <property type="entry name" value="Main_(cytGST)"/>
    <property type="match status" value="1"/>
</dbReference>
<dbReference type="Proteomes" id="UP001197093">
    <property type="component" value="Unassembled WGS sequence"/>
</dbReference>
<evidence type="ECO:0000256" key="1">
    <source>
        <dbReference type="ARBA" id="ARBA00007409"/>
    </source>
</evidence>